<dbReference type="Gene3D" id="3.90.70.80">
    <property type="match status" value="1"/>
</dbReference>
<reference evidence="2 4" key="1">
    <citation type="journal article" date="2011" name="Nature">
        <title>The Medicago genome provides insight into the evolution of rhizobial symbioses.</title>
        <authorList>
            <person name="Young N.D."/>
            <person name="Debelle F."/>
            <person name="Oldroyd G.E."/>
            <person name="Geurts R."/>
            <person name="Cannon S.B."/>
            <person name="Udvardi M.K."/>
            <person name="Benedito V.A."/>
            <person name="Mayer K.F."/>
            <person name="Gouzy J."/>
            <person name="Schoof H."/>
            <person name="Van de Peer Y."/>
            <person name="Proost S."/>
            <person name="Cook D.R."/>
            <person name="Meyers B.C."/>
            <person name="Spannagl M."/>
            <person name="Cheung F."/>
            <person name="De Mita S."/>
            <person name="Krishnakumar V."/>
            <person name="Gundlach H."/>
            <person name="Zhou S."/>
            <person name="Mudge J."/>
            <person name="Bharti A.K."/>
            <person name="Murray J.D."/>
            <person name="Naoumkina M.A."/>
            <person name="Rosen B."/>
            <person name="Silverstein K.A."/>
            <person name="Tang H."/>
            <person name="Rombauts S."/>
            <person name="Zhao P.X."/>
            <person name="Zhou P."/>
            <person name="Barbe V."/>
            <person name="Bardou P."/>
            <person name="Bechner M."/>
            <person name="Bellec A."/>
            <person name="Berger A."/>
            <person name="Berges H."/>
            <person name="Bidwell S."/>
            <person name="Bisseling T."/>
            <person name="Choisne N."/>
            <person name="Couloux A."/>
            <person name="Denny R."/>
            <person name="Deshpande S."/>
            <person name="Dai X."/>
            <person name="Doyle J.J."/>
            <person name="Dudez A.M."/>
            <person name="Farmer A.D."/>
            <person name="Fouteau S."/>
            <person name="Franken C."/>
            <person name="Gibelin C."/>
            <person name="Gish J."/>
            <person name="Goldstein S."/>
            <person name="Gonzalez A.J."/>
            <person name="Green P.J."/>
            <person name="Hallab A."/>
            <person name="Hartog M."/>
            <person name="Hua A."/>
            <person name="Humphray S.J."/>
            <person name="Jeong D.H."/>
            <person name="Jing Y."/>
            <person name="Jocker A."/>
            <person name="Kenton S.M."/>
            <person name="Kim D.J."/>
            <person name="Klee K."/>
            <person name="Lai H."/>
            <person name="Lang C."/>
            <person name="Lin S."/>
            <person name="Macmil S.L."/>
            <person name="Magdelenat G."/>
            <person name="Matthews L."/>
            <person name="McCorrison J."/>
            <person name="Monaghan E.L."/>
            <person name="Mun J.H."/>
            <person name="Najar F.Z."/>
            <person name="Nicholson C."/>
            <person name="Noirot C."/>
            <person name="O'Bleness M."/>
            <person name="Paule C.R."/>
            <person name="Poulain J."/>
            <person name="Prion F."/>
            <person name="Qin B."/>
            <person name="Qu C."/>
            <person name="Retzel E.F."/>
            <person name="Riddle C."/>
            <person name="Sallet E."/>
            <person name="Samain S."/>
            <person name="Samson N."/>
            <person name="Sanders I."/>
            <person name="Saurat O."/>
            <person name="Scarpelli C."/>
            <person name="Schiex T."/>
            <person name="Segurens B."/>
            <person name="Severin A.J."/>
            <person name="Sherrier D.J."/>
            <person name="Shi R."/>
            <person name="Sims S."/>
            <person name="Singer S.R."/>
            <person name="Sinharoy S."/>
            <person name="Sterck L."/>
            <person name="Viollet A."/>
            <person name="Wang B.B."/>
            <person name="Wang K."/>
            <person name="Wang M."/>
            <person name="Wang X."/>
            <person name="Warfsmann J."/>
            <person name="Weissenbach J."/>
            <person name="White D.D."/>
            <person name="White J.D."/>
            <person name="Wiley G.B."/>
            <person name="Wincker P."/>
            <person name="Xing Y."/>
            <person name="Yang L."/>
            <person name="Yao Z."/>
            <person name="Ying F."/>
            <person name="Zhai J."/>
            <person name="Zhou L."/>
            <person name="Zuber A."/>
            <person name="Denarie J."/>
            <person name="Dixon R.A."/>
            <person name="May G.D."/>
            <person name="Schwartz D.C."/>
            <person name="Rogers J."/>
            <person name="Quetier F."/>
            <person name="Town C.D."/>
            <person name="Roe B.A."/>
        </authorList>
    </citation>
    <scope>NUCLEOTIDE SEQUENCE [LARGE SCALE GENOMIC DNA]</scope>
    <source>
        <strain evidence="2">A17</strain>
        <strain evidence="3 4">cv. Jemalong A17</strain>
    </source>
</reference>
<dbReference type="PROSITE" id="PS50802">
    <property type="entry name" value="OTU"/>
    <property type="match status" value="1"/>
</dbReference>
<evidence type="ECO:0000313" key="2">
    <source>
        <dbReference type="EMBL" id="AES97825.2"/>
    </source>
</evidence>
<dbReference type="AlphaFoldDB" id="G7K9X6"/>
<dbReference type="InterPro" id="IPR003323">
    <property type="entry name" value="OTU_dom"/>
</dbReference>
<accession>G7K9X6</accession>
<dbReference type="eggNOG" id="ENOG502STGZ">
    <property type="taxonomic scope" value="Eukaryota"/>
</dbReference>
<reference evidence="3" key="3">
    <citation type="submission" date="2015-04" db="UniProtKB">
        <authorList>
            <consortium name="EnsemblPlants"/>
        </authorList>
    </citation>
    <scope>IDENTIFICATION</scope>
    <source>
        <strain evidence="3">cv. Jemalong A17</strain>
    </source>
</reference>
<gene>
    <name evidence="2" type="ordered locus">MTR_5g060540</name>
</gene>
<dbReference type="Proteomes" id="UP000002051">
    <property type="component" value="Chromosome 5"/>
</dbReference>
<reference evidence="2 4" key="2">
    <citation type="journal article" date="2014" name="BMC Genomics">
        <title>An improved genome release (version Mt4.0) for the model legume Medicago truncatula.</title>
        <authorList>
            <person name="Tang H."/>
            <person name="Krishnakumar V."/>
            <person name="Bidwell S."/>
            <person name="Rosen B."/>
            <person name="Chan A."/>
            <person name="Zhou S."/>
            <person name="Gentzbittel L."/>
            <person name="Childs K.L."/>
            <person name="Yandell M."/>
            <person name="Gundlach H."/>
            <person name="Mayer K.F."/>
            <person name="Schwartz D.C."/>
            <person name="Town C.D."/>
        </authorList>
    </citation>
    <scope>GENOME REANNOTATION</scope>
    <source>
        <strain evidence="3 4">cv. Jemalong A17</strain>
    </source>
</reference>
<evidence type="ECO:0000313" key="3">
    <source>
        <dbReference type="EnsemblPlants" id="AES97825"/>
    </source>
</evidence>
<feature type="domain" description="OTU" evidence="1">
    <location>
        <begin position="288"/>
        <end position="394"/>
    </location>
</feature>
<keyword evidence="4" id="KW-1185">Reference proteome</keyword>
<dbReference type="HOGENOM" id="CLU_700903_0_0_1"/>
<dbReference type="GO" id="GO:0004843">
    <property type="term" value="F:cysteine-type deubiquitinase activity"/>
    <property type="evidence" value="ECO:0000318"/>
    <property type="project" value="GO_Central"/>
</dbReference>
<dbReference type="PaxDb" id="3880-AES97825"/>
<evidence type="ECO:0000259" key="1">
    <source>
        <dbReference type="PROSITE" id="PS50802"/>
    </source>
</evidence>
<proteinExistence type="predicted"/>
<dbReference type="EMBL" id="CM001221">
    <property type="protein sequence ID" value="AES97825.2"/>
    <property type="molecule type" value="Genomic_DNA"/>
</dbReference>
<protein>
    <recommendedName>
        <fullName evidence="1">OTU domain-containing protein</fullName>
    </recommendedName>
</protein>
<evidence type="ECO:0000313" key="4">
    <source>
        <dbReference type="Proteomes" id="UP000002051"/>
    </source>
</evidence>
<dbReference type="EnsemblPlants" id="AES97825">
    <property type="protein sequence ID" value="AES97825"/>
    <property type="gene ID" value="MTR_5g060540"/>
</dbReference>
<accession>A0A0C3XLD9</accession>
<sequence length="394" mass="45641">MTTHLLTVNPGEVEASVKVESSVKLEDSSVNTRVWKLRENKVDKTNFFSGRETWKDKDELLGYVLRQANRAGFMIIIKRSCAIRNPILELVCERSGSWIYGRGRNAWKLAILNGVHNHAMVPYLARHLLEGRLMEDDKKIIHDLINSLVKPKNILKKLMKKRKESMTNIKDTTLLNAVANVLPDSSAIVCYFHVRENIRAKIITDCKVKQKVVVVDEQKKLVYDVKHINLHNQKNLLNLKEKVLTLAFLHVRRFQRQLRFRFQSLSWFQEFMIHQILYMPKFMRPYIKKIVDVIGDGNCGFRAIAESMGLTEESNVMVRRALIQEVKEHRNDYIEIYVSDCRYNYILNGLHPPKNGSSFAPPDKWLRLSDIGHIVGSCYTRPVVELTTLDIGIS</sequence>
<dbReference type="CDD" id="cd22744">
    <property type="entry name" value="OTU"/>
    <property type="match status" value="1"/>
</dbReference>
<organism evidence="2 4">
    <name type="scientific">Medicago truncatula</name>
    <name type="common">Barrel medic</name>
    <name type="synonym">Medicago tribuloides</name>
    <dbReference type="NCBI Taxonomy" id="3880"/>
    <lineage>
        <taxon>Eukaryota</taxon>
        <taxon>Viridiplantae</taxon>
        <taxon>Streptophyta</taxon>
        <taxon>Embryophyta</taxon>
        <taxon>Tracheophyta</taxon>
        <taxon>Spermatophyta</taxon>
        <taxon>Magnoliopsida</taxon>
        <taxon>eudicotyledons</taxon>
        <taxon>Gunneridae</taxon>
        <taxon>Pentapetalae</taxon>
        <taxon>rosids</taxon>
        <taxon>fabids</taxon>
        <taxon>Fabales</taxon>
        <taxon>Fabaceae</taxon>
        <taxon>Papilionoideae</taxon>
        <taxon>50 kb inversion clade</taxon>
        <taxon>NPAAA clade</taxon>
        <taxon>Hologalegina</taxon>
        <taxon>IRL clade</taxon>
        <taxon>Trifolieae</taxon>
        <taxon>Medicago</taxon>
    </lineage>
</organism>
<name>G7K9X6_MEDTR</name>